<dbReference type="EMBL" id="CAADFH010000030">
    <property type="protein sequence ID" value="VFJ93272.1"/>
    <property type="molecule type" value="Genomic_DNA"/>
</dbReference>
<gene>
    <name evidence="1" type="ORF">BECKLFY1418A_GA0070994_103020</name>
</gene>
<organism evidence="1">
    <name type="scientific">Candidatus Kentrum sp. LFY</name>
    <dbReference type="NCBI Taxonomy" id="2126342"/>
    <lineage>
        <taxon>Bacteria</taxon>
        <taxon>Pseudomonadati</taxon>
        <taxon>Pseudomonadota</taxon>
        <taxon>Gammaproteobacteria</taxon>
        <taxon>Candidatus Kentrum</taxon>
    </lineage>
</organism>
<accession>A0A450UL44</accession>
<proteinExistence type="predicted"/>
<name>A0A450UL44_9GAMM</name>
<protein>
    <submittedName>
        <fullName evidence="1">Uncharacterized protein</fullName>
    </submittedName>
</protein>
<reference evidence="1" key="1">
    <citation type="submission" date="2019-02" db="EMBL/GenBank/DDBJ databases">
        <authorList>
            <person name="Gruber-Vodicka R. H."/>
            <person name="Seah K. B. B."/>
        </authorList>
    </citation>
    <scope>NUCLEOTIDE SEQUENCE</scope>
    <source>
        <strain evidence="1">BECK_M6</strain>
    </source>
</reference>
<evidence type="ECO:0000313" key="1">
    <source>
        <dbReference type="EMBL" id="VFJ93272.1"/>
    </source>
</evidence>
<dbReference type="AlphaFoldDB" id="A0A450UL44"/>
<sequence length="65" mass="7070">MFYITKARSMARTAGIRHVAAWVRVEGSATALVPEDALVDPLVAYGRETLLLEPEADLFEAPVLA</sequence>